<keyword evidence="16 23" id="KW-1133">Transmembrane helix</keyword>
<evidence type="ECO:0000256" key="18">
    <source>
        <dbReference type="ARBA" id="ARBA00023170"/>
    </source>
</evidence>
<evidence type="ECO:0000259" key="24">
    <source>
        <dbReference type="PROSITE" id="PS50011"/>
    </source>
</evidence>
<comment type="catalytic activity">
    <reaction evidence="21">
        <text>L-seryl-[protein] + ATP = O-phospho-L-seryl-[protein] + ADP + H(+)</text>
        <dbReference type="Rhea" id="RHEA:17989"/>
        <dbReference type="Rhea" id="RHEA-COMP:9863"/>
        <dbReference type="Rhea" id="RHEA-COMP:11604"/>
        <dbReference type="ChEBI" id="CHEBI:15378"/>
        <dbReference type="ChEBI" id="CHEBI:29999"/>
        <dbReference type="ChEBI" id="CHEBI:30616"/>
        <dbReference type="ChEBI" id="CHEBI:83421"/>
        <dbReference type="ChEBI" id="CHEBI:456216"/>
        <dbReference type="EC" id="2.7.11.1"/>
    </reaction>
</comment>
<dbReference type="FunFam" id="3.80.10.10:FF:001158">
    <property type="entry name" value="Leucine-rich repeat protein kinase family protein"/>
    <property type="match status" value="1"/>
</dbReference>
<dbReference type="Pfam" id="PF00560">
    <property type="entry name" value="LRR_1"/>
    <property type="match status" value="8"/>
</dbReference>
<dbReference type="PROSITE" id="PS00107">
    <property type="entry name" value="PROTEIN_KINASE_ATP"/>
    <property type="match status" value="1"/>
</dbReference>
<dbReference type="SMART" id="SM00220">
    <property type="entry name" value="S_TKc"/>
    <property type="match status" value="1"/>
</dbReference>
<feature type="binding site" evidence="22">
    <location>
        <position position="978"/>
    </location>
    <ligand>
        <name>ATP</name>
        <dbReference type="ChEBI" id="CHEBI:30616"/>
    </ligand>
</feature>
<evidence type="ECO:0000256" key="17">
    <source>
        <dbReference type="ARBA" id="ARBA00023136"/>
    </source>
</evidence>
<evidence type="ECO:0000256" key="2">
    <source>
        <dbReference type="ARBA" id="ARBA00004479"/>
    </source>
</evidence>
<dbReference type="GO" id="GO:0005886">
    <property type="term" value="C:plasma membrane"/>
    <property type="evidence" value="ECO:0007669"/>
    <property type="project" value="UniProtKB-SubCell"/>
</dbReference>
<comment type="similarity">
    <text evidence="3">Belongs to the protein kinase superfamily. Ser/Thr protein kinase family.</text>
</comment>
<keyword evidence="11" id="KW-0732">Signal</keyword>
<evidence type="ECO:0000313" key="25">
    <source>
        <dbReference type="EMBL" id="RWR78772.1"/>
    </source>
</evidence>
<dbReference type="FunFam" id="3.30.200.20:FF:000432">
    <property type="entry name" value="LRR receptor-like serine/threonine-protein kinase EFR"/>
    <property type="match status" value="1"/>
</dbReference>
<dbReference type="InterPro" id="IPR003591">
    <property type="entry name" value="Leu-rich_rpt_typical-subtyp"/>
</dbReference>
<evidence type="ECO:0000256" key="21">
    <source>
        <dbReference type="ARBA" id="ARBA00048679"/>
    </source>
</evidence>
<comment type="catalytic activity">
    <reaction evidence="20">
        <text>L-threonyl-[protein] + ATP = O-phospho-L-threonyl-[protein] + ADP + H(+)</text>
        <dbReference type="Rhea" id="RHEA:46608"/>
        <dbReference type="Rhea" id="RHEA-COMP:11060"/>
        <dbReference type="Rhea" id="RHEA-COMP:11605"/>
        <dbReference type="ChEBI" id="CHEBI:15378"/>
        <dbReference type="ChEBI" id="CHEBI:30013"/>
        <dbReference type="ChEBI" id="CHEBI:30616"/>
        <dbReference type="ChEBI" id="CHEBI:61977"/>
        <dbReference type="ChEBI" id="CHEBI:456216"/>
        <dbReference type="EC" id="2.7.11.1"/>
    </reaction>
</comment>
<dbReference type="OrthoDB" id="676979at2759"/>
<dbReference type="InterPro" id="IPR001611">
    <property type="entry name" value="Leu-rich_rpt"/>
</dbReference>
<dbReference type="EMBL" id="QPKB01000003">
    <property type="protein sequence ID" value="RWR78772.1"/>
    <property type="molecule type" value="Genomic_DNA"/>
</dbReference>
<dbReference type="AlphaFoldDB" id="A0A3S3MLT7"/>
<dbReference type="STRING" id="337451.A0A3S3MLT7"/>
<keyword evidence="10 23" id="KW-0812">Transmembrane</keyword>
<evidence type="ECO:0000256" key="3">
    <source>
        <dbReference type="ARBA" id="ARBA00008684"/>
    </source>
</evidence>
<keyword evidence="18 25" id="KW-0675">Receptor</keyword>
<dbReference type="SMART" id="SM00369">
    <property type="entry name" value="LRR_TYP"/>
    <property type="match status" value="6"/>
</dbReference>
<dbReference type="GO" id="GO:0004674">
    <property type="term" value="F:protein serine/threonine kinase activity"/>
    <property type="evidence" value="ECO:0007669"/>
    <property type="project" value="UniProtKB-KW"/>
</dbReference>
<dbReference type="Gene3D" id="3.80.10.10">
    <property type="entry name" value="Ribonuclease Inhibitor"/>
    <property type="match status" value="4"/>
</dbReference>
<evidence type="ECO:0000256" key="1">
    <source>
        <dbReference type="ARBA" id="ARBA00004162"/>
    </source>
</evidence>
<accession>A0A3S3MLT7</accession>
<dbReference type="InterPro" id="IPR050647">
    <property type="entry name" value="Plant_LRR-RLKs"/>
</dbReference>
<evidence type="ECO:0000256" key="9">
    <source>
        <dbReference type="ARBA" id="ARBA00022679"/>
    </source>
</evidence>
<evidence type="ECO:0000256" key="5">
    <source>
        <dbReference type="ARBA" id="ARBA00022475"/>
    </source>
</evidence>
<evidence type="ECO:0000313" key="26">
    <source>
        <dbReference type="Proteomes" id="UP000283530"/>
    </source>
</evidence>
<name>A0A3S3MLT7_9MAGN</name>
<evidence type="ECO:0000256" key="14">
    <source>
        <dbReference type="ARBA" id="ARBA00022777"/>
    </source>
</evidence>
<evidence type="ECO:0000256" key="13">
    <source>
        <dbReference type="ARBA" id="ARBA00022741"/>
    </source>
</evidence>
<dbReference type="GO" id="GO:0033612">
    <property type="term" value="F:receptor serine/threonine kinase binding"/>
    <property type="evidence" value="ECO:0007669"/>
    <property type="project" value="TreeGrafter"/>
</dbReference>
<dbReference type="EC" id="2.7.11.1" evidence="4"/>
<evidence type="ECO:0000256" key="19">
    <source>
        <dbReference type="ARBA" id="ARBA00023180"/>
    </source>
</evidence>
<keyword evidence="8" id="KW-0433">Leucine-rich repeat</keyword>
<dbReference type="Pfam" id="PF13966">
    <property type="entry name" value="zf-RVT"/>
    <property type="match status" value="1"/>
</dbReference>
<dbReference type="SUPFAM" id="SSF52058">
    <property type="entry name" value="L domain-like"/>
    <property type="match status" value="2"/>
</dbReference>
<dbReference type="InterPro" id="IPR000719">
    <property type="entry name" value="Prot_kinase_dom"/>
</dbReference>
<keyword evidence="13 22" id="KW-0547">Nucleotide-binding</keyword>
<sequence>MTDISPSCIWRRLWKLEVLDKVKNLIWRAVMNVLPTADNLIRGRVEVMPTCSLCNAYNETVTHALVDCDFAKSCWISSSIGYVGNCSSFLVWLEHIFSRCSKEECNLAVMICWRIWINRNDKIWNNKHGRVHHNLNSADAATFTYQGKISYGGVIRSSNGGFIAVKCDCILGNFAARDAEALDICESHPHRLKSPTSFNHYHQPIQRFKASQETPSPSPSQAFVLFSYQDGDYKDSSLLHLDNGASSHMAYWAFWSFSIHSILLISLSETATTTPLRNETDRLALLAFKNEITGDPLQALSSWNDSLHFCKWRGVTCSRKHQRVSILNLTSLSLEGPLSPHIANLSFLLSIDLSSNRFHGRVPHELGHLFRLRRLNLSFNSFQGEIPAAISNCSKLFLVNISSNSLVGKIPSELSSLSHLERLSLSINGLTGNIPPSLGNLSSLVLISLARNELDGSIPDDLGRIANLRFFRFSQNKLSGTIPSSIYNLSDIFMFSVTNNQLQGTLPWNLGLAFPNLEFFYVSRNRFTGSIPVSLSNASLLQEVYFPYNDFTGGVPMDLGNLRFLRIFSVWGNRMGTGKAEDLRFVDSLTNCSNLQEFYFQKNHFAGPFPKSIANLSSQLHSLAIGENQLSGSIPEGIENLVKLSTLYMNNNLLMGEIPAAFGKLRNLQEWDLSGNKFSGKIPPSIGNMTELLELNMQENNLEGSILSSLGNCRKLILLIISQNNLSGTIPKELMSISSLSVSLNLAQNSLTGFLPVEVGSLKNLREIDVSENRLTGEIPQSLGNCESLVILRLQSNFFNGIIPSSLSDLRSIEVLDLSRNNLTGQIPKFLGSFSFLMNLNLSVNDFNGKLPDNGVFGNASAVLVMGNNKLCGGIPQLQLPECISSAPKRRKKSFYLAVFIPTNIFLAVCLIFSPFLCAVLYGRRKSRPVEGLHTSISYSDLCKATDDFSSSNLIGVGSYGSVYRGTFASNNTTVAVKVLNLQRQGASKSFIAEFEALRNVRHRNLVKVLTSCSSIDFKGNDFKALIYEFMPNGSLEEWLHPKEEKGHQLRNLSLKQRLNIAIDVANALDYLQYHHGTPIVHCDIKPANVLLDDDMVAHVGDFGLAKILLETSNSFSSTDIAIKGSIGYVAPEYGMGGGVSTFGDVYSYGILLLELFTGRRPTEKMFKNGLTLHEFSKMAFSERVMEIADPLLVEENDQDDACNDVGSTKGKGQRVVECFASVVKIGIACSMETPRDRMQMKEVILEMLVIRDKFLRIGIYKEG</sequence>
<keyword evidence="7" id="KW-0597">Phosphoprotein</keyword>
<keyword evidence="14 25" id="KW-0418">Kinase</keyword>
<keyword evidence="19" id="KW-0325">Glycoprotein</keyword>
<dbReference type="PROSITE" id="PS00108">
    <property type="entry name" value="PROTEIN_KINASE_ST"/>
    <property type="match status" value="1"/>
</dbReference>
<dbReference type="InterPro" id="IPR008271">
    <property type="entry name" value="Ser/Thr_kinase_AS"/>
</dbReference>
<dbReference type="CDD" id="cd14066">
    <property type="entry name" value="STKc_IRAK"/>
    <property type="match status" value="1"/>
</dbReference>
<dbReference type="PANTHER" id="PTHR48056:SF89">
    <property type="entry name" value="OS06G0585982 PROTEIN"/>
    <property type="match status" value="1"/>
</dbReference>
<dbReference type="Gene3D" id="1.10.510.10">
    <property type="entry name" value="Transferase(Phosphotransferase) domain 1"/>
    <property type="match status" value="1"/>
</dbReference>
<dbReference type="PANTHER" id="PTHR48056">
    <property type="entry name" value="LRR RECEPTOR-LIKE SERINE/THREONINE-PROTEIN KINASE-RELATED"/>
    <property type="match status" value="1"/>
</dbReference>
<keyword evidence="5" id="KW-1003">Cell membrane</keyword>
<evidence type="ECO:0000256" key="15">
    <source>
        <dbReference type="ARBA" id="ARBA00022840"/>
    </source>
</evidence>
<evidence type="ECO:0000256" key="8">
    <source>
        <dbReference type="ARBA" id="ARBA00022614"/>
    </source>
</evidence>
<keyword evidence="6" id="KW-0723">Serine/threonine-protein kinase</keyword>
<keyword evidence="26" id="KW-1185">Reference proteome</keyword>
<keyword evidence="15 22" id="KW-0067">ATP-binding</keyword>
<dbReference type="Gene3D" id="3.30.200.20">
    <property type="entry name" value="Phosphorylase Kinase, domain 1"/>
    <property type="match status" value="1"/>
</dbReference>
<dbReference type="FunFam" id="3.80.10.10:FF:000288">
    <property type="entry name" value="LRR receptor-like serine/threonine-protein kinase EFR"/>
    <property type="match status" value="1"/>
</dbReference>
<dbReference type="Proteomes" id="UP000283530">
    <property type="component" value="Unassembled WGS sequence"/>
</dbReference>
<feature type="domain" description="Protein kinase" evidence="24">
    <location>
        <begin position="949"/>
        <end position="1256"/>
    </location>
</feature>
<feature type="transmembrane region" description="Helical" evidence="23">
    <location>
        <begin position="895"/>
        <end position="922"/>
    </location>
</feature>
<evidence type="ECO:0000256" key="22">
    <source>
        <dbReference type="PROSITE-ProRule" id="PRU10141"/>
    </source>
</evidence>
<dbReference type="InterPro" id="IPR001245">
    <property type="entry name" value="Ser-Thr/Tyr_kinase_cat_dom"/>
</dbReference>
<comment type="caution">
    <text evidence="25">The sequence shown here is derived from an EMBL/GenBank/DDBJ whole genome shotgun (WGS) entry which is preliminary data.</text>
</comment>
<dbReference type="InterPro" id="IPR013210">
    <property type="entry name" value="LRR_N_plant-typ"/>
</dbReference>
<keyword evidence="12" id="KW-0677">Repeat</keyword>
<reference evidence="25 26" key="1">
    <citation type="journal article" date="2019" name="Nat. Plants">
        <title>Stout camphor tree genome fills gaps in understanding of flowering plant genome evolution.</title>
        <authorList>
            <person name="Chaw S.M."/>
            <person name="Liu Y.C."/>
            <person name="Wu Y.W."/>
            <person name="Wang H.Y."/>
            <person name="Lin C.I."/>
            <person name="Wu C.S."/>
            <person name="Ke H.M."/>
            <person name="Chang L.Y."/>
            <person name="Hsu C.Y."/>
            <person name="Yang H.T."/>
            <person name="Sudianto E."/>
            <person name="Hsu M.H."/>
            <person name="Wu K.P."/>
            <person name="Wang L.N."/>
            <person name="Leebens-Mack J.H."/>
            <person name="Tsai I.J."/>
        </authorList>
    </citation>
    <scope>NUCLEOTIDE SEQUENCE [LARGE SCALE GENOMIC DNA]</scope>
    <source>
        <strain evidence="26">cv. Chaw 1501</strain>
        <tissue evidence="25">Young leaves</tissue>
    </source>
</reference>
<dbReference type="InterPro" id="IPR017441">
    <property type="entry name" value="Protein_kinase_ATP_BS"/>
</dbReference>
<evidence type="ECO:0000256" key="10">
    <source>
        <dbReference type="ARBA" id="ARBA00022692"/>
    </source>
</evidence>
<keyword evidence="9" id="KW-0808">Transferase</keyword>
<evidence type="ECO:0000256" key="20">
    <source>
        <dbReference type="ARBA" id="ARBA00047899"/>
    </source>
</evidence>
<dbReference type="Pfam" id="PF07714">
    <property type="entry name" value="PK_Tyr_Ser-Thr"/>
    <property type="match status" value="1"/>
</dbReference>
<dbReference type="SUPFAM" id="SSF56112">
    <property type="entry name" value="Protein kinase-like (PK-like)"/>
    <property type="match status" value="1"/>
</dbReference>
<evidence type="ECO:0000256" key="11">
    <source>
        <dbReference type="ARBA" id="ARBA00022729"/>
    </source>
</evidence>
<gene>
    <name evidence="25" type="ORF">CKAN_00731900</name>
</gene>
<proteinExistence type="inferred from homology"/>
<dbReference type="InterPro" id="IPR011009">
    <property type="entry name" value="Kinase-like_dom_sf"/>
</dbReference>
<dbReference type="Pfam" id="PF08263">
    <property type="entry name" value="LRRNT_2"/>
    <property type="match status" value="1"/>
</dbReference>
<dbReference type="InterPro" id="IPR026960">
    <property type="entry name" value="RVT-Znf"/>
</dbReference>
<dbReference type="FunFam" id="1.10.510.10:FF:000358">
    <property type="entry name" value="Putative leucine-rich repeat receptor-like serine/threonine-protein kinase"/>
    <property type="match status" value="1"/>
</dbReference>
<evidence type="ECO:0000256" key="16">
    <source>
        <dbReference type="ARBA" id="ARBA00022989"/>
    </source>
</evidence>
<protein>
    <recommendedName>
        <fullName evidence="4">non-specific serine/threonine protein kinase</fullName>
        <ecNumber evidence="4">2.7.11.1</ecNumber>
    </recommendedName>
</protein>
<evidence type="ECO:0000256" key="4">
    <source>
        <dbReference type="ARBA" id="ARBA00012513"/>
    </source>
</evidence>
<dbReference type="InterPro" id="IPR032675">
    <property type="entry name" value="LRR_dom_sf"/>
</dbReference>
<dbReference type="PROSITE" id="PS50011">
    <property type="entry name" value="PROTEIN_KINASE_DOM"/>
    <property type="match status" value="1"/>
</dbReference>
<comment type="subcellular location">
    <subcellularLocation>
        <location evidence="1">Cell membrane</location>
        <topology evidence="1">Single-pass membrane protein</topology>
    </subcellularLocation>
    <subcellularLocation>
        <location evidence="2">Membrane</location>
        <topology evidence="2">Single-pass type I membrane protein</topology>
    </subcellularLocation>
</comment>
<evidence type="ECO:0000256" key="12">
    <source>
        <dbReference type="ARBA" id="ARBA00022737"/>
    </source>
</evidence>
<evidence type="ECO:0000256" key="6">
    <source>
        <dbReference type="ARBA" id="ARBA00022527"/>
    </source>
</evidence>
<dbReference type="GO" id="GO:0005524">
    <property type="term" value="F:ATP binding"/>
    <property type="evidence" value="ECO:0007669"/>
    <property type="project" value="UniProtKB-UniRule"/>
</dbReference>
<evidence type="ECO:0000256" key="23">
    <source>
        <dbReference type="SAM" id="Phobius"/>
    </source>
</evidence>
<keyword evidence="17 23" id="KW-0472">Membrane</keyword>
<evidence type="ECO:0000256" key="7">
    <source>
        <dbReference type="ARBA" id="ARBA00022553"/>
    </source>
</evidence>
<dbReference type="FunFam" id="3.80.10.10:FF:000101">
    <property type="entry name" value="LRR receptor-like serine/threonine-protein kinase ERECTA"/>
    <property type="match status" value="1"/>
</dbReference>
<organism evidence="25 26">
    <name type="scientific">Cinnamomum micranthum f. kanehirae</name>
    <dbReference type="NCBI Taxonomy" id="337451"/>
    <lineage>
        <taxon>Eukaryota</taxon>
        <taxon>Viridiplantae</taxon>
        <taxon>Streptophyta</taxon>
        <taxon>Embryophyta</taxon>
        <taxon>Tracheophyta</taxon>
        <taxon>Spermatophyta</taxon>
        <taxon>Magnoliopsida</taxon>
        <taxon>Magnoliidae</taxon>
        <taxon>Laurales</taxon>
        <taxon>Lauraceae</taxon>
        <taxon>Cinnamomum</taxon>
    </lineage>
</organism>